<dbReference type="Gene3D" id="2.60.40.640">
    <property type="match status" value="1"/>
</dbReference>
<sequence>MYRSSSPSGASSNSGHSAVCPIEISKSRPSPISYIKAHKNISFSFPENSTTFQHGALGDYDTFLIGTLHLNYPRACSVKNVFLNFKGTEKTCWSKSQARTKIVYTGEYTFVDQSNKIWEAFDDSAEIQTLDIPFKIQLPYNLLESINTDLGSVRHVLRATVNIKGLLGKSSHVAKLLCPLKRILTLDHASSAPYKIGGESQTGVEYTFMLPPGKQLNIGSFVSIPMMLRFLRPGVGIERVEVSLKTSMDFQCSDHNEKRHLDQQIAGLVIPRSELRYMQSSMPHYHYGECTHTINLFVPPSAIPTFQGRFISIAHKLSVNISLYGCVRGFLVEEQVKIANIVEKNAHSKRPYSPLSVDNISSPIMAYPEGVPSEFSQSHDSLDYQSHNTQMMNQLRQQRSLPELPQGIPVDYQHQGPFHSSFEYRRNSPFDINSSYDRIYDGYNIQSSSDTSSHIYQPHSTSSQQSRSERSETPQTPPNSYSATTSPKGDSQTQFLHVNDN</sequence>
<dbReference type="InterPro" id="IPR014756">
    <property type="entry name" value="Ig_E-set"/>
</dbReference>
<feature type="compositionally biased region" description="Polar residues" evidence="1">
    <location>
        <begin position="444"/>
        <end position="459"/>
    </location>
</feature>
<feature type="region of interest" description="Disordered" evidence="1">
    <location>
        <begin position="443"/>
        <end position="501"/>
    </location>
</feature>
<gene>
    <name evidence="4" type="ORF">CPELLU_LOCUS30</name>
</gene>
<dbReference type="EMBL" id="CAJVQA010000006">
    <property type="protein sequence ID" value="CAG8449056.1"/>
    <property type="molecule type" value="Genomic_DNA"/>
</dbReference>
<evidence type="ECO:0000313" key="4">
    <source>
        <dbReference type="EMBL" id="CAG8449056.1"/>
    </source>
</evidence>
<feature type="compositionally biased region" description="Polar residues" evidence="1">
    <location>
        <begin position="478"/>
        <end position="501"/>
    </location>
</feature>
<name>A0A9N8YUL6_9GLOM</name>
<dbReference type="AlphaFoldDB" id="A0A9N8YUL6"/>
<dbReference type="InterPro" id="IPR011021">
    <property type="entry name" value="Arrestin-like_N"/>
</dbReference>
<reference evidence="4" key="1">
    <citation type="submission" date="2021-06" db="EMBL/GenBank/DDBJ databases">
        <authorList>
            <person name="Kallberg Y."/>
            <person name="Tangrot J."/>
            <person name="Rosling A."/>
        </authorList>
    </citation>
    <scope>NUCLEOTIDE SEQUENCE</scope>
    <source>
        <strain evidence="4">FL966</strain>
    </source>
</reference>
<dbReference type="Pfam" id="PF02752">
    <property type="entry name" value="Arrestin_C"/>
    <property type="match status" value="1"/>
</dbReference>
<organism evidence="4 5">
    <name type="scientific">Cetraspora pellucida</name>
    <dbReference type="NCBI Taxonomy" id="1433469"/>
    <lineage>
        <taxon>Eukaryota</taxon>
        <taxon>Fungi</taxon>
        <taxon>Fungi incertae sedis</taxon>
        <taxon>Mucoromycota</taxon>
        <taxon>Glomeromycotina</taxon>
        <taxon>Glomeromycetes</taxon>
        <taxon>Diversisporales</taxon>
        <taxon>Gigasporaceae</taxon>
        <taxon>Cetraspora</taxon>
    </lineage>
</organism>
<dbReference type="InterPro" id="IPR011022">
    <property type="entry name" value="Arrestin_C-like"/>
</dbReference>
<dbReference type="InterPro" id="IPR014752">
    <property type="entry name" value="Arrestin-like_C"/>
</dbReference>
<feature type="domain" description="Arrestin C-terminal-like" evidence="3">
    <location>
        <begin position="212"/>
        <end position="326"/>
    </location>
</feature>
<dbReference type="SUPFAM" id="SSF81296">
    <property type="entry name" value="E set domains"/>
    <property type="match status" value="1"/>
</dbReference>
<comment type="caution">
    <text evidence="4">The sequence shown here is derived from an EMBL/GenBank/DDBJ whole genome shotgun (WGS) entry which is preliminary data.</text>
</comment>
<evidence type="ECO:0000259" key="3">
    <source>
        <dbReference type="Pfam" id="PF02752"/>
    </source>
</evidence>
<evidence type="ECO:0000259" key="2">
    <source>
        <dbReference type="Pfam" id="PF00339"/>
    </source>
</evidence>
<feature type="domain" description="Arrestin-like N-terminal" evidence="2">
    <location>
        <begin position="66"/>
        <end position="163"/>
    </location>
</feature>
<evidence type="ECO:0000256" key="1">
    <source>
        <dbReference type="SAM" id="MobiDB-lite"/>
    </source>
</evidence>
<evidence type="ECO:0000313" key="5">
    <source>
        <dbReference type="Proteomes" id="UP000789759"/>
    </source>
</evidence>
<dbReference type="OrthoDB" id="2333384at2759"/>
<dbReference type="Pfam" id="PF00339">
    <property type="entry name" value="Arrestin_N"/>
    <property type="match status" value="1"/>
</dbReference>
<protein>
    <submittedName>
        <fullName evidence="4">22430_t:CDS:1</fullName>
    </submittedName>
</protein>
<proteinExistence type="predicted"/>
<dbReference type="Proteomes" id="UP000789759">
    <property type="component" value="Unassembled WGS sequence"/>
</dbReference>
<accession>A0A9N8YUL6</accession>
<keyword evidence="5" id="KW-1185">Reference proteome</keyword>